<reference evidence="2 3" key="1">
    <citation type="submission" date="2024-03" db="EMBL/GenBank/DDBJ databases">
        <title>Rhodococcus navarretei sp. nov. and Pseudarthrobacter quantumdoti sp. nov., two new species with the ability to biosynthesize Quantum Dots isolated from soil samples at Union Glacier, Antarctica.</title>
        <authorList>
            <person name="Vargas M."/>
        </authorList>
    </citation>
    <scope>NUCLEOTIDE SEQUENCE [LARGE SCALE GENOMIC DNA]</scope>
    <source>
        <strain evidence="2 3">EXRC-4A-4</strain>
    </source>
</reference>
<evidence type="ECO:0000313" key="2">
    <source>
        <dbReference type="EMBL" id="MEK8073137.1"/>
    </source>
</evidence>
<keyword evidence="3" id="KW-1185">Reference proteome</keyword>
<accession>A0ABU9D2Y8</accession>
<protein>
    <submittedName>
        <fullName evidence="2">Type IV toxin-antitoxin system AbiEi family antitoxin</fullName>
    </submittedName>
</protein>
<feature type="domain" description="AbiEi antitoxin C-terminal" evidence="1">
    <location>
        <begin position="63"/>
        <end position="192"/>
    </location>
</feature>
<name>A0ABU9D2Y8_9NOCA</name>
<sequence>MRMVRAATAADVYAHPRAELARLTDLGLLHRVATGFYVAVPDDRVGTEWMPGLEAAAVGIAVAAYGRDDAVVMGISAARLHGVLPRALATAVVAVPTRHDPIRLVDRPALVRFVVRDTARLDAERIDTELGPVLVTTAEQTVLDLVKRPGLGDAEAEVWPAVEQLYRRCDPKVLAEIAGAQKMRMTLTRLQARLGEK</sequence>
<gene>
    <name evidence="2" type="ORF">AABD04_20020</name>
</gene>
<dbReference type="InterPro" id="IPR018547">
    <property type="entry name" value="AbiEi_C"/>
</dbReference>
<dbReference type="EMBL" id="JBBPCN010000001">
    <property type="protein sequence ID" value="MEK8073137.1"/>
    <property type="molecule type" value="Genomic_DNA"/>
</dbReference>
<evidence type="ECO:0000259" key="1">
    <source>
        <dbReference type="Pfam" id="PF09407"/>
    </source>
</evidence>
<dbReference type="RefSeq" id="WP_094662028.1">
    <property type="nucleotide sequence ID" value="NZ_JBBPCN010000001.1"/>
</dbReference>
<dbReference type="Pfam" id="PF09407">
    <property type="entry name" value="AbiEi_1"/>
    <property type="match status" value="1"/>
</dbReference>
<evidence type="ECO:0000313" key="3">
    <source>
        <dbReference type="Proteomes" id="UP001456513"/>
    </source>
</evidence>
<dbReference type="Proteomes" id="UP001456513">
    <property type="component" value="Unassembled WGS sequence"/>
</dbReference>
<organism evidence="2 3">
    <name type="scientific">Rhodococcus navarretei</name>
    <dbReference type="NCBI Taxonomy" id="3128981"/>
    <lineage>
        <taxon>Bacteria</taxon>
        <taxon>Bacillati</taxon>
        <taxon>Actinomycetota</taxon>
        <taxon>Actinomycetes</taxon>
        <taxon>Mycobacteriales</taxon>
        <taxon>Nocardiaceae</taxon>
        <taxon>Rhodococcus</taxon>
    </lineage>
</organism>
<proteinExistence type="predicted"/>
<comment type="caution">
    <text evidence="2">The sequence shown here is derived from an EMBL/GenBank/DDBJ whole genome shotgun (WGS) entry which is preliminary data.</text>
</comment>